<sequence>MDMGKATLDLSTPPVAGEMIPALPLFGPGILALTTLSLGVISVRRSRRH</sequence>
<dbReference type="STRING" id="565045.NOR51B_875"/>
<evidence type="ECO:0000256" key="1">
    <source>
        <dbReference type="SAM" id="Phobius"/>
    </source>
</evidence>
<dbReference type="HOGENOM" id="CLU_3137384_0_0_6"/>
<keyword evidence="1" id="KW-0812">Transmembrane</keyword>
<name>B8KVH6_9GAMM</name>
<gene>
    <name evidence="2" type="ORF">NOR51B_875</name>
</gene>
<organism evidence="2 3">
    <name type="scientific">Luminiphilus syltensis NOR5-1B</name>
    <dbReference type="NCBI Taxonomy" id="565045"/>
    <lineage>
        <taxon>Bacteria</taxon>
        <taxon>Pseudomonadati</taxon>
        <taxon>Pseudomonadota</taxon>
        <taxon>Gammaproteobacteria</taxon>
        <taxon>Cellvibrionales</taxon>
        <taxon>Halieaceae</taxon>
        <taxon>Luminiphilus</taxon>
    </lineage>
</organism>
<protein>
    <submittedName>
        <fullName evidence="2">Uncharacterized protein</fullName>
    </submittedName>
</protein>
<reference evidence="3" key="1">
    <citation type="journal article" date="2013" name="BMC Microbiol.">
        <title>Taxonomy and evolution of bacteriochlorophyll a-containing members of the OM60/NOR5 clade of marine gammaproteobacteria: description of Luminiphilus syltensis gen. nov., sp. nov., reclassification of Haliea rubra as Pseudohaliea rubra gen. nov., comb. nov., and emendation of Chromatocurvus halotolerans.</title>
        <authorList>
            <person name="Spring S."/>
            <person name="Riedel T."/>
            <person name="Sproer C."/>
            <person name="Yan S."/>
            <person name="Harder J."/>
            <person name="Fuchs B.M."/>
        </authorList>
    </citation>
    <scope>NUCLEOTIDE SEQUENCE [LARGE SCALE GENOMIC DNA]</scope>
    <source>
        <strain evidence="3">NOR51-B</strain>
    </source>
</reference>
<accession>B8KVH6</accession>
<dbReference type="Proteomes" id="UP000004699">
    <property type="component" value="Unassembled WGS sequence"/>
</dbReference>
<keyword evidence="1" id="KW-1133">Transmembrane helix</keyword>
<keyword evidence="1" id="KW-0472">Membrane</keyword>
<dbReference type="EMBL" id="DS999411">
    <property type="protein sequence ID" value="EED34935.1"/>
    <property type="molecule type" value="Genomic_DNA"/>
</dbReference>
<keyword evidence="3" id="KW-1185">Reference proteome</keyword>
<feature type="transmembrane region" description="Helical" evidence="1">
    <location>
        <begin position="20"/>
        <end position="43"/>
    </location>
</feature>
<evidence type="ECO:0000313" key="3">
    <source>
        <dbReference type="Proteomes" id="UP000004699"/>
    </source>
</evidence>
<dbReference type="AlphaFoldDB" id="B8KVH6"/>
<proteinExistence type="predicted"/>
<evidence type="ECO:0000313" key="2">
    <source>
        <dbReference type="EMBL" id="EED34935.1"/>
    </source>
</evidence>